<evidence type="ECO:0008006" key="4">
    <source>
        <dbReference type="Google" id="ProtNLM"/>
    </source>
</evidence>
<proteinExistence type="predicted"/>
<feature type="region of interest" description="Disordered" evidence="1">
    <location>
        <begin position="111"/>
        <end position="154"/>
    </location>
</feature>
<dbReference type="EMBL" id="JAOPGA020001753">
    <property type="protein sequence ID" value="KAL0491096.1"/>
    <property type="molecule type" value="Genomic_DNA"/>
</dbReference>
<reference evidence="2 3" key="1">
    <citation type="submission" date="2024-03" db="EMBL/GenBank/DDBJ databases">
        <title>The Acrasis kona genome and developmental transcriptomes reveal deep origins of eukaryotic multicellular pathways.</title>
        <authorList>
            <person name="Sheikh S."/>
            <person name="Fu C.-J."/>
            <person name="Brown M.W."/>
            <person name="Baldauf S.L."/>
        </authorList>
    </citation>
    <scope>NUCLEOTIDE SEQUENCE [LARGE SCALE GENOMIC DNA]</scope>
    <source>
        <strain evidence="2 3">ATCC MYA-3509</strain>
    </source>
</reference>
<protein>
    <recommendedName>
        <fullName evidence="4">THAP-type domain-containing protein</fullName>
    </recommendedName>
</protein>
<accession>A0AAW2ZMN4</accession>
<dbReference type="Proteomes" id="UP001431209">
    <property type="component" value="Unassembled WGS sequence"/>
</dbReference>
<evidence type="ECO:0000313" key="3">
    <source>
        <dbReference type="Proteomes" id="UP001431209"/>
    </source>
</evidence>
<name>A0AAW2ZMN4_9EUKA</name>
<dbReference type="AlphaFoldDB" id="A0AAW2ZMN4"/>
<evidence type="ECO:0000256" key="1">
    <source>
        <dbReference type="SAM" id="MobiDB-lite"/>
    </source>
</evidence>
<sequence length="300" mass="33743">MFTKKHFILHKARSEFEKRIEQGEDIQFNFSCKPTPVKSEFDAHQLSDIELSPSSYTPDTSAFKKRKISKYCDDSPTSETCGTSTKPALVPLEEERVLINYNNFFQVQSGSNAQHDMPIKPPSPAPEQITSTNQATKRRGGKRSNSNAGQTNPAQGVQGECCLTGCHNTVTNRLRFSLRCHKHEDFKQEFLDNGWNKVCHYHYFSDLYKYKKMTHGSAKAATGRKSKSVSPASSPEPCPLELDAVVSDNIPSTVLGKRARREDKDDEMECLQKATDQRLEDANVFVHFLMTTKQSPGGDL</sequence>
<feature type="compositionally biased region" description="Polar residues" evidence="1">
    <location>
        <begin position="143"/>
        <end position="154"/>
    </location>
</feature>
<keyword evidence="3" id="KW-1185">Reference proteome</keyword>
<gene>
    <name evidence="2" type="ORF">AKO1_009730</name>
</gene>
<comment type="caution">
    <text evidence="2">The sequence shown here is derived from an EMBL/GenBank/DDBJ whole genome shotgun (WGS) entry which is preliminary data.</text>
</comment>
<evidence type="ECO:0000313" key="2">
    <source>
        <dbReference type="EMBL" id="KAL0491096.1"/>
    </source>
</evidence>
<organism evidence="2 3">
    <name type="scientific">Acrasis kona</name>
    <dbReference type="NCBI Taxonomy" id="1008807"/>
    <lineage>
        <taxon>Eukaryota</taxon>
        <taxon>Discoba</taxon>
        <taxon>Heterolobosea</taxon>
        <taxon>Tetramitia</taxon>
        <taxon>Eutetramitia</taxon>
        <taxon>Acrasidae</taxon>
        <taxon>Acrasis</taxon>
    </lineage>
</organism>